<proteinExistence type="inferred from homology"/>
<dbReference type="PANTHER" id="PTHR31673">
    <property type="entry name" value="PROTEIN COBRA"/>
    <property type="match status" value="1"/>
</dbReference>
<dbReference type="GO" id="GO:0052324">
    <property type="term" value="P:plant-type cell wall cellulose biosynthetic process"/>
    <property type="evidence" value="ECO:0007669"/>
    <property type="project" value="TreeGrafter"/>
</dbReference>
<keyword evidence="5" id="KW-1185">Reference proteome</keyword>
<evidence type="ECO:0000256" key="2">
    <source>
        <dbReference type="ARBA" id="ARBA00022729"/>
    </source>
</evidence>
<comment type="similarity">
    <text evidence="1">Belongs to the COBRA family.</text>
</comment>
<protein>
    <submittedName>
        <fullName evidence="4">COBRA-like protein 4-like</fullName>
    </submittedName>
</protein>
<dbReference type="Proteomes" id="UP000265520">
    <property type="component" value="Unassembled WGS sequence"/>
</dbReference>
<dbReference type="GO" id="GO:0005886">
    <property type="term" value="C:plasma membrane"/>
    <property type="evidence" value="ECO:0007669"/>
    <property type="project" value="TreeGrafter"/>
</dbReference>
<name>A0A392PZP9_9FABA</name>
<evidence type="ECO:0000313" key="4">
    <source>
        <dbReference type="EMBL" id="MCI17197.1"/>
    </source>
</evidence>
<evidence type="ECO:0000256" key="3">
    <source>
        <dbReference type="ARBA" id="ARBA00023180"/>
    </source>
</evidence>
<evidence type="ECO:0000313" key="5">
    <source>
        <dbReference type="Proteomes" id="UP000265520"/>
    </source>
</evidence>
<reference evidence="4 5" key="1">
    <citation type="journal article" date="2018" name="Front. Plant Sci.">
        <title>Red Clover (Trifolium pratense) and Zigzag Clover (T. medium) - A Picture of Genomic Similarities and Differences.</title>
        <authorList>
            <person name="Dluhosova J."/>
            <person name="Istvanek J."/>
            <person name="Nedelnik J."/>
            <person name="Repkova J."/>
        </authorList>
    </citation>
    <scope>NUCLEOTIDE SEQUENCE [LARGE SCALE GENOMIC DNA]</scope>
    <source>
        <strain evidence="5">cv. 10/8</strain>
        <tissue evidence="4">Leaf</tissue>
    </source>
</reference>
<keyword evidence="2" id="KW-0732">Signal</keyword>
<dbReference type="GO" id="GO:0010215">
    <property type="term" value="P:cellulose microfibril organization"/>
    <property type="evidence" value="ECO:0007669"/>
    <property type="project" value="InterPro"/>
</dbReference>
<dbReference type="Pfam" id="PF04833">
    <property type="entry name" value="COBRA"/>
    <property type="match status" value="1"/>
</dbReference>
<sequence length="78" mass="8148">MVGAQTTEQGDCSRFKGNKPLCCKKIPAVVDLHPGLPINQQVPNCCKAGVVAALGQSAFEVAVGEAVTWDAICKYSQG</sequence>
<dbReference type="PANTHER" id="PTHR31673:SF23">
    <property type="entry name" value="COBRA-LIKE PROTEIN 4"/>
    <property type="match status" value="1"/>
</dbReference>
<accession>A0A392PZP9</accession>
<dbReference type="AlphaFoldDB" id="A0A392PZP9"/>
<organism evidence="4 5">
    <name type="scientific">Trifolium medium</name>
    <dbReference type="NCBI Taxonomy" id="97028"/>
    <lineage>
        <taxon>Eukaryota</taxon>
        <taxon>Viridiplantae</taxon>
        <taxon>Streptophyta</taxon>
        <taxon>Embryophyta</taxon>
        <taxon>Tracheophyta</taxon>
        <taxon>Spermatophyta</taxon>
        <taxon>Magnoliopsida</taxon>
        <taxon>eudicotyledons</taxon>
        <taxon>Gunneridae</taxon>
        <taxon>Pentapetalae</taxon>
        <taxon>rosids</taxon>
        <taxon>fabids</taxon>
        <taxon>Fabales</taxon>
        <taxon>Fabaceae</taxon>
        <taxon>Papilionoideae</taxon>
        <taxon>50 kb inversion clade</taxon>
        <taxon>NPAAA clade</taxon>
        <taxon>Hologalegina</taxon>
        <taxon>IRL clade</taxon>
        <taxon>Trifolieae</taxon>
        <taxon>Trifolium</taxon>
    </lineage>
</organism>
<evidence type="ECO:0000256" key="1">
    <source>
        <dbReference type="ARBA" id="ARBA00005507"/>
    </source>
</evidence>
<comment type="caution">
    <text evidence="4">The sequence shown here is derived from an EMBL/GenBank/DDBJ whole genome shotgun (WGS) entry which is preliminary data.</text>
</comment>
<dbReference type="EMBL" id="LXQA010104343">
    <property type="protein sequence ID" value="MCI17197.1"/>
    <property type="molecule type" value="Genomic_DNA"/>
</dbReference>
<keyword evidence="3" id="KW-0325">Glycoprotein</keyword>
<dbReference type="InterPro" id="IPR006918">
    <property type="entry name" value="COBRA_pln"/>
</dbReference>